<reference evidence="3" key="1">
    <citation type="journal article" date="2019" name="Int. J. Syst. Evol. Microbiol.">
        <title>The Global Catalogue of Microorganisms (GCM) 10K type strain sequencing project: providing services to taxonomists for standard genome sequencing and annotation.</title>
        <authorList>
            <consortium name="The Broad Institute Genomics Platform"/>
            <consortium name="The Broad Institute Genome Sequencing Center for Infectious Disease"/>
            <person name="Wu L."/>
            <person name="Ma J."/>
        </authorList>
    </citation>
    <scope>NUCLEOTIDE SEQUENCE [LARGE SCALE GENOMIC DNA]</scope>
    <source>
        <strain evidence="3">CCUG 43117</strain>
    </source>
</reference>
<dbReference type="EMBL" id="JBHSLU010000021">
    <property type="protein sequence ID" value="MFC5505708.1"/>
    <property type="molecule type" value="Genomic_DNA"/>
</dbReference>
<keyword evidence="3" id="KW-1185">Reference proteome</keyword>
<organism evidence="2 3">
    <name type="scientific">Bosea massiliensis</name>
    <dbReference type="NCBI Taxonomy" id="151419"/>
    <lineage>
        <taxon>Bacteria</taxon>
        <taxon>Pseudomonadati</taxon>
        <taxon>Pseudomonadota</taxon>
        <taxon>Alphaproteobacteria</taxon>
        <taxon>Hyphomicrobiales</taxon>
        <taxon>Boseaceae</taxon>
        <taxon>Bosea</taxon>
    </lineage>
</organism>
<comment type="caution">
    <text evidence="2">The sequence shown here is derived from an EMBL/GenBank/DDBJ whole genome shotgun (WGS) entry which is preliminary data.</text>
</comment>
<keyword evidence="1" id="KW-0812">Transmembrane</keyword>
<sequence length="75" mass="7926">MLIVLFSAALASGALTLWLAWPQGVLVALVVAAVVASVTVSLLAIVFVLLRSRTADSDATRPRGLLDILARRQAR</sequence>
<name>A0ABW0P0T5_9HYPH</name>
<evidence type="ECO:0000313" key="2">
    <source>
        <dbReference type="EMBL" id="MFC5505708.1"/>
    </source>
</evidence>
<evidence type="ECO:0000256" key="1">
    <source>
        <dbReference type="SAM" id="Phobius"/>
    </source>
</evidence>
<keyword evidence="1" id="KW-1133">Transmembrane helix</keyword>
<accession>A0ABW0P0T5</accession>
<gene>
    <name evidence="2" type="ORF">ACFPN9_10600</name>
</gene>
<proteinExistence type="predicted"/>
<dbReference type="Proteomes" id="UP001596060">
    <property type="component" value="Unassembled WGS sequence"/>
</dbReference>
<dbReference type="RefSeq" id="WP_066716052.1">
    <property type="nucleotide sequence ID" value="NZ_JBHSLU010000021.1"/>
</dbReference>
<evidence type="ECO:0000313" key="3">
    <source>
        <dbReference type="Proteomes" id="UP001596060"/>
    </source>
</evidence>
<protein>
    <submittedName>
        <fullName evidence="2">Uncharacterized protein</fullName>
    </submittedName>
</protein>
<keyword evidence="1" id="KW-0472">Membrane</keyword>
<feature type="transmembrane region" description="Helical" evidence="1">
    <location>
        <begin position="26"/>
        <end position="50"/>
    </location>
</feature>